<reference evidence="2" key="1">
    <citation type="submission" date="2016-02" db="EMBL/GenBank/DDBJ databases">
        <title>Draft genome sequence of Microdochium bolleyi, a fungal endophyte of beachgrass.</title>
        <authorList>
            <consortium name="DOE Joint Genome Institute"/>
            <person name="David A.S."/>
            <person name="May G."/>
            <person name="Haridas S."/>
            <person name="Lim J."/>
            <person name="Wang M."/>
            <person name="Labutti K."/>
            <person name="Lipzen A."/>
            <person name="Barry K."/>
            <person name="Grigoriev I.V."/>
        </authorList>
    </citation>
    <scope>NUCLEOTIDE SEQUENCE [LARGE SCALE GENOMIC DNA]</scope>
    <source>
        <strain evidence="2">J235TASD1</strain>
    </source>
</reference>
<dbReference type="Proteomes" id="UP000070501">
    <property type="component" value="Unassembled WGS sequence"/>
</dbReference>
<gene>
    <name evidence="1" type="ORF">Micbo1qcDRAFT_155625</name>
</gene>
<dbReference type="EMBL" id="KQ964245">
    <property type="protein sequence ID" value="KXJ96915.1"/>
    <property type="molecule type" value="Genomic_DNA"/>
</dbReference>
<evidence type="ECO:0000313" key="1">
    <source>
        <dbReference type="EMBL" id="KXJ96915.1"/>
    </source>
</evidence>
<sequence length="140" mass="16468">MLTRHLQLQKLLFVSSCSSSSSFQSHSRLSFIVIIRRSLLHLRRHRFVSSSLVVPSYPVVLPVRQWVNHTMVPLDAKTGRKSTGGSWHRRSCRTWCCPRSWHRTWGRMSCACWRSLVERGDEEIKRLLFSWVRRGGCESW</sequence>
<dbReference type="InParanoid" id="A0A136JID9"/>
<protein>
    <submittedName>
        <fullName evidence="1">Uncharacterized protein</fullName>
    </submittedName>
</protein>
<keyword evidence="2" id="KW-1185">Reference proteome</keyword>
<dbReference type="AlphaFoldDB" id="A0A136JID9"/>
<evidence type="ECO:0000313" key="2">
    <source>
        <dbReference type="Proteomes" id="UP000070501"/>
    </source>
</evidence>
<accession>A0A136JID9</accession>
<organism evidence="1 2">
    <name type="scientific">Microdochium bolleyi</name>
    <dbReference type="NCBI Taxonomy" id="196109"/>
    <lineage>
        <taxon>Eukaryota</taxon>
        <taxon>Fungi</taxon>
        <taxon>Dikarya</taxon>
        <taxon>Ascomycota</taxon>
        <taxon>Pezizomycotina</taxon>
        <taxon>Sordariomycetes</taxon>
        <taxon>Xylariomycetidae</taxon>
        <taxon>Xylariales</taxon>
        <taxon>Microdochiaceae</taxon>
        <taxon>Microdochium</taxon>
    </lineage>
</organism>
<name>A0A136JID9_9PEZI</name>
<proteinExistence type="predicted"/>